<dbReference type="Proteomes" id="UP000198211">
    <property type="component" value="Unassembled WGS sequence"/>
</dbReference>
<dbReference type="STRING" id="4795.A0A225UM97"/>
<evidence type="ECO:0000313" key="3">
    <source>
        <dbReference type="Proteomes" id="UP000198211"/>
    </source>
</evidence>
<feature type="compositionally biased region" description="Polar residues" evidence="1">
    <location>
        <begin position="376"/>
        <end position="385"/>
    </location>
</feature>
<accession>A0A225UM97</accession>
<dbReference type="OrthoDB" id="2148418at2759"/>
<evidence type="ECO:0000313" key="2">
    <source>
        <dbReference type="EMBL" id="OWY93656.1"/>
    </source>
</evidence>
<feature type="non-terminal residue" evidence="2">
    <location>
        <position position="1"/>
    </location>
</feature>
<dbReference type="EMBL" id="NBNE01015691">
    <property type="protein sequence ID" value="OWY93656.1"/>
    <property type="molecule type" value="Genomic_DNA"/>
</dbReference>
<feature type="compositionally biased region" description="Basic and acidic residues" evidence="1">
    <location>
        <begin position="232"/>
        <end position="247"/>
    </location>
</feature>
<protein>
    <submittedName>
        <fullName evidence="2">Uncharacterized protein</fullName>
    </submittedName>
</protein>
<dbReference type="PROSITE" id="PS50096">
    <property type="entry name" value="IQ"/>
    <property type="match status" value="1"/>
</dbReference>
<feature type="compositionally biased region" description="Polar residues" evidence="1">
    <location>
        <begin position="403"/>
        <end position="412"/>
    </location>
</feature>
<feature type="compositionally biased region" description="Basic and acidic residues" evidence="1">
    <location>
        <begin position="388"/>
        <end position="401"/>
    </location>
</feature>
<sequence length="500" mass="55732">ESFKKIFLDAKKKQQTANIRQNGIPASASTPNIAVNGRRLTRPKSAHASSRSDVEREDVSYSSTVASQCYKPTKPSTAGQRYEPSRSTTTQGGKLRSTSASRRQRPMSAKPSTLVNYRDTSRGSRDLVENAFELHWKRLEKEHALDDVQTCPMKTKRSLRRPQSAGSVSAATQRRNQVPVDTQRQKTLQGQLYFGAHEEDFSGNDEDYGVINDDGSSEDGFDNYSDRSSNQWERHTGGAKVRNERPVNARNAHQGASSGSRHRRALNESRSRASLNPSELFDDSDIIISKGPEESSPSVSLTDYNADDDTDPDLPAQRVCHMEYLRRMKKLAESIKNDLNGVGIRSPTIKPIDVASSYSRKSLHLKEGNGRADSECGSSVSTPRATSKLREQVELARRDNSPEVESQDTGKSNEVQSVIPATTHQNLDEVGIDLDEDVHVFQSEADARDAELNLFRAAAGCRLQAFFRGQRSRTEVKQLRQVTQLCYTPFFDEVTHLLIV</sequence>
<comment type="caution">
    <text evidence="2">The sequence shown here is derived from an EMBL/GenBank/DDBJ whole genome shotgun (WGS) entry which is preliminary data.</text>
</comment>
<reference evidence="3" key="1">
    <citation type="submission" date="2017-03" db="EMBL/GenBank/DDBJ databases">
        <title>Phytopthora megakarya and P. palmivora, two closely related causual agents of cacao black pod achieved similar genome size and gene model numbers by different mechanisms.</title>
        <authorList>
            <person name="Ali S."/>
            <person name="Shao J."/>
            <person name="Larry D.J."/>
            <person name="Kronmiller B."/>
            <person name="Shen D."/>
            <person name="Strem M.D."/>
            <person name="Melnick R.L."/>
            <person name="Guiltinan M.J."/>
            <person name="Tyler B.M."/>
            <person name="Meinhardt L.W."/>
            <person name="Bailey B.A."/>
        </authorList>
    </citation>
    <scope>NUCLEOTIDE SEQUENCE [LARGE SCALE GENOMIC DNA]</scope>
    <source>
        <strain evidence="3">zdho120</strain>
    </source>
</reference>
<gene>
    <name evidence="2" type="ORF">PHMEG_00036870</name>
</gene>
<feature type="compositionally biased region" description="Polar residues" evidence="1">
    <location>
        <begin position="164"/>
        <end position="184"/>
    </location>
</feature>
<proteinExistence type="predicted"/>
<organism evidence="2 3">
    <name type="scientific">Phytophthora megakarya</name>
    <dbReference type="NCBI Taxonomy" id="4795"/>
    <lineage>
        <taxon>Eukaryota</taxon>
        <taxon>Sar</taxon>
        <taxon>Stramenopiles</taxon>
        <taxon>Oomycota</taxon>
        <taxon>Peronosporomycetes</taxon>
        <taxon>Peronosporales</taxon>
        <taxon>Peronosporaceae</taxon>
        <taxon>Phytophthora</taxon>
    </lineage>
</organism>
<feature type="region of interest" description="Disordered" evidence="1">
    <location>
        <begin position="365"/>
        <end position="412"/>
    </location>
</feature>
<evidence type="ECO:0000256" key="1">
    <source>
        <dbReference type="SAM" id="MobiDB-lite"/>
    </source>
</evidence>
<keyword evidence="3" id="KW-1185">Reference proteome</keyword>
<feature type="compositionally biased region" description="Basic and acidic residues" evidence="1">
    <location>
        <begin position="365"/>
        <end position="374"/>
    </location>
</feature>
<feature type="region of interest" description="Disordered" evidence="1">
    <location>
        <begin position="152"/>
        <end position="184"/>
    </location>
</feature>
<dbReference type="AlphaFoldDB" id="A0A225UM97"/>
<feature type="compositionally biased region" description="Polar residues" evidence="1">
    <location>
        <begin position="74"/>
        <end position="101"/>
    </location>
</feature>
<name>A0A225UM97_9STRA</name>
<feature type="region of interest" description="Disordered" evidence="1">
    <location>
        <begin position="12"/>
        <end position="121"/>
    </location>
</feature>
<feature type="compositionally biased region" description="Basic and acidic residues" evidence="1">
    <location>
        <begin position="50"/>
        <end position="59"/>
    </location>
</feature>
<feature type="region of interest" description="Disordered" evidence="1">
    <location>
        <begin position="199"/>
        <end position="315"/>
    </location>
</feature>